<dbReference type="SUPFAM" id="SSF52540">
    <property type="entry name" value="P-loop containing nucleoside triphosphate hydrolases"/>
    <property type="match status" value="2"/>
</dbReference>
<dbReference type="Pfam" id="PF09369">
    <property type="entry name" value="MZB"/>
    <property type="match status" value="1"/>
</dbReference>
<dbReference type="Gene3D" id="3.40.50.300">
    <property type="entry name" value="P-loop containing nucleotide triphosphate hydrolases"/>
    <property type="match status" value="2"/>
</dbReference>
<dbReference type="Proteomes" id="UP001193081">
    <property type="component" value="Unassembled WGS sequence"/>
</dbReference>
<feature type="domain" description="Helicase ATP-binding" evidence="3">
    <location>
        <begin position="105"/>
        <end position="309"/>
    </location>
</feature>
<dbReference type="PROSITE" id="PS51192">
    <property type="entry name" value="HELICASE_ATP_BIND_1"/>
    <property type="match status" value="1"/>
</dbReference>
<dbReference type="Gene3D" id="3.30.870.30">
    <property type="entry name" value="MITD, C-terminal phospholipase D-like domain"/>
    <property type="match status" value="1"/>
</dbReference>
<dbReference type="InterPro" id="IPR038113">
    <property type="entry name" value="MITD1_C_sf"/>
</dbReference>
<reference evidence="5 6" key="1">
    <citation type="submission" date="2021-03" db="EMBL/GenBank/DDBJ databases">
        <authorList>
            <person name="Grouzdev D.S."/>
        </authorList>
    </citation>
    <scope>NUCLEOTIDE SEQUENCE [LARGE SCALE GENOMIC DNA]</scope>
    <source>
        <strain evidence="5 6">M50-1</strain>
    </source>
</reference>
<dbReference type="Pfam" id="PF00270">
    <property type="entry name" value="DEAD"/>
    <property type="match status" value="1"/>
</dbReference>
<dbReference type="PANTHER" id="PTHR47957">
    <property type="entry name" value="ATP-DEPENDENT HELICASE HRQ1"/>
    <property type="match status" value="1"/>
</dbReference>
<dbReference type="InterPro" id="IPR032341">
    <property type="entry name" value="MITD1_C"/>
</dbReference>
<dbReference type="EMBL" id="SIJK02000017">
    <property type="protein sequence ID" value="MBP1466252.1"/>
    <property type="molecule type" value="Genomic_DNA"/>
</dbReference>
<dbReference type="Pfam" id="PF16565">
    <property type="entry name" value="MIT_C"/>
    <property type="match status" value="1"/>
</dbReference>
<sequence>MHPIDIVERVKTNYRNYIKTAFPVIDGGLRGQMHERIDQANLLWRGPYLSLQRPYRLAEQSLGAQAAHLGLQPSLLTAGEYGAEKGERHLPFGAWTLFSHQQQAVEQILAGHNTIVASGTGSGKTEAFFIPILNYCLQHPGPGIKALILYPMNALANDQYERFTRYLAGTGVTFARYTGDTPEDENDAQHNDKELRPEQLCAEAIWYRRDIRDPASLPNILMTNYAMLEFLLLRKYDRVLFDQRLQFLVLDEVHTYHGARGIEVACLIRRLKEHVDKLDGALTCIGTSATIKGEELAPVARFAGELFGETFQTEHICTEQYLPVERDTVGYMPAAPIIEEADIQKLRDLSDLDRVYDFCLDHIAPDELVIAAMDAVRDQGDDAAAEFLGRILVGNALFRAIEQILVEPCSLDEVTTFLQTGSTPAEQRDGLPRAHAQGGLRAGCDELYLRREVEAYLLLGAKARTNGQPLIRPKVHIFWRGLQGFYRCTNHSCGTLYTEYIDRCERCQARCLPVEVCRNCGQDFYRAYADDPDLDLEPLIAKTKRDRQRAERLPNTFLLADESRGNDFPIHFTYRLYDNSETSDEESEEGSAERHSQEVDVQYCPGCGKLYRGKATRCDCVGSADPALQLAAPNVYLGKIFKCPACEGTYGGGAEVVTPLRSATMVSINILVESIFQHLMPQQRRLLVFSDNRQDTAFQAAYLNHKHGQFIGRQLIYQVLQQERGAGAGPVSFDRLRELLYKQRMQYAIYASKATREEDGRVSYLMRAPQNPDDVAAEYREIQMLMLSEIAKPGSRRVSLEGIGLLGVQYYQAEQTLREVAERAGALQSKWRLTGDELYHVLATLLNEMRLKRALSHPMLLRPLEKGQEHLFGRASLPVGFTLTRSKVPALPYRTLGFTSISGGQTSLMNFVGKLVGPEKAPQALMDLTTFLHDEGFLVQVDIGDGKASIRASMVNHARIMLTMPDDLYRCNRCNTVTSHNVRNMCARWRCEGRLELFQPDPQANYYVDTYMFREPFRMVSEEHSAQLPGSRRMEVERGFKQGEVDVLVCTPTMEMGVDIGDLPSVFMRNIPPGPANYAQRSGRAGRKERVALINAFALDRAHDTYFFDRPTDMIAGAVDPPDFTIENERILRRQINALILEKLDFQFKRKLGEHFPEDETSAFALPEVEQEVQFRRATIVDAILKAFNKDRHEPGKQQALAWLHEAEVRRIVDGFYANLLATFQPWLTEREAIFQEVVAVNTEKVREGRRNPRLAAQLSEREQHLYKLLDQTDGRYPLSYLSDQGFLPSYAFPADAARLIAKDEVKRPVMRSLDVALTEYAPGNKIYMDKRKYQVIGLDFHRSPTPDLGLSYKRCETCDYVTFELGATHCPHCKEMLSPQSNNLLFAASFVAERAEAIGSDEEYRERAFYGGRTFLLEMTPDHETRAIAGAALTYARQGELLALNTGLAREDGQGFMICRSCGYWHAPTNKNPFEEHKLLHNRRQVCGGNGQYFHLGHRFRTDVLILRFEGIPEHSEELYASLKAAIIEAANSVVQAEEGEIAGFTRTILANGQLRQDLVIYDNVPGGAGYVRKVATSFGEVLGVARALLDGCQCEKSCYKCLRSYRNQFEHKLLDKRLISGYLDHLIAINSPQERIRLAAFGQGAQRYCGTNASRWLQRMLRSSGGDLSAICGRVTAEEVLQATAWVTFLCTYATENPERIVQLGLVAVPQLDELNEANFMAVKALMDLLNAGVKLIAIEPAASGTWNLVAHGGDAVGIALASLEALPDLSPHFNHQHLVYHNEPTVIEAAAQFVRSRLQTGTPITLETLQAPKADGYRVREIADGEAGVTYEQIFGAYLADVTWLRIIDPYIRQAYQIRNLATLLREVAVPSGCRVELVTMYDENGQYSYSGEAEVRQRLDDLKRKLATRGVTLTYTFDPTLHDRQIETADWRIVLGRGLDIFHPPEPSQSQRRAKQCRVIYLRKG</sequence>
<dbReference type="InterPro" id="IPR014001">
    <property type="entry name" value="Helicase_ATP-bd"/>
</dbReference>
<dbReference type="PANTHER" id="PTHR47957:SF3">
    <property type="entry name" value="ATP-DEPENDENT HELICASE HRQ1"/>
    <property type="match status" value="1"/>
</dbReference>
<gene>
    <name evidence="5" type="ORF">EYB53_011100</name>
</gene>
<comment type="caution">
    <text evidence="5">The sequence shown here is derived from an EMBL/GenBank/DDBJ whole genome shotgun (WGS) entry which is preliminary data.</text>
</comment>
<dbReference type="GO" id="GO:0004386">
    <property type="term" value="F:helicase activity"/>
    <property type="evidence" value="ECO:0007669"/>
    <property type="project" value="UniProtKB-KW"/>
</dbReference>
<evidence type="ECO:0000259" key="3">
    <source>
        <dbReference type="PROSITE" id="PS51192"/>
    </source>
</evidence>
<protein>
    <submittedName>
        <fullName evidence="5">DEAD/DEAH box helicase</fullName>
    </submittedName>
</protein>
<name>A0ABS4D9Z5_9CHLR</name>
<dbReference type="InterPro" id="IPR018973">
    <property type="entry name" value="MZB"/>
</dbReference>
<evidence type="ECO:0000259" key="4">
    <source>
        <dbReference type="PROSITE" id="PS51194"/>
    </source>
</evidence>
<proteinExistence type="predicted"/>
<dbReference type="InterPro" id="IPR001650">
    <property type="entry name" value="Helicase_C-like"/>
</dbReference>
<dbReference type="InterPro" id="IPR027417">
    <property type="entry name" value="P-loop_NTPase"/>
</dbReference>
<dbReference type="SMART" id="SM00490">
    <property type="entry name" value="HELICc"/>
    <property type="match status" value="1"/>
</dbReference>
<dbReference type="SMART" id="SM00487">
    <property type="entry name" value="DEXDc"/>
    <property type="match status" value="1"/>
</dbReference>
<dbReference type="InterPro" id="IPR011545">
    <property type="entry name" value="DEAD/DEAH_box_helicase_dom"/>
</dbReference>
<dbReference type="Pfam" id="PF00271">
    <property type="entry name" value="Helicase_C"/>
    <property type="match status" value="1"/>
</dbReference>
<evidence type="ECO:0000313" key="6">
    <source>
        <dbReference type="Proteomes" id="UP001193081"/>
    </source>
</evidence>
<evidence type="ECO:0000256" key="1">
    <source>
        <dbReference type="ARBA" id="ARBA00022741"/>
    </source>
</evidence>
<keyword evidence="5" id="KW-0378">Hydrolase</keyword>
<keyword evidence="1" id="KW-0547">Nucleotide-binding</keyword>
<feature type="domain" description="Helicase C-terminal" evidence="4">
    <location>
        <begin position="949"/>
        <end position="1130"/>
    </location>
</feature>
<keyword evidence="5" id="KW-0347">Helicase</keyword>
<dbReference type="RefSeq" id="WP_167857352.1">
    <property type="nucleotide sequence ID" value="NZ_SIJK02000017.1"/>
</dbReference>
<keyword evidence="6" id="KW-1185">Reference proteome</keyword>
<keyword evidence="2" id="KW-0067">ATP-binding</keyword>
<evidence type="ECO:0000313" key="5">
    <source>
        <dbReference type="EMBL" id="MBP1466252.1"/>
    </source>
</evidence>
<evidence type="ECO:0000256" key="2">
    <source>
        <dbReference type="ARBA" id="ARBA00022840"/>
    </source>
</evidence>
<organism evidence="5 6">
    <name type="scientific">Candidatus Chloroploca mongolica</name>
    <dbReference type="NCBI Taxonomy" id="2528176"/>
    <lineage>
        <taxon>Bacteria</taxon>
        <taxon>Bacillati</taxon>
        <taxon>Chloroflexota</taxon>
        <taxon>Chloroflexia</taxon>
        <taxon>Chloroflexales</taxon>
        <taxon>Chloroflexineae</taxon>
        <taxon>Oscillochloridaceae</taxon>
        <taxon>Candidatus Chloroploca</taxon>
    </lineage>
</organism>
<accession>A0ABS4D9Z5</accession>
<dbReference type="PROSITE" id="PS51194">
    <property type="entry name" value="HELICASE_CTER"/>
    <property type="match status" value="1"/>
</dbReference>